<protein>
    <submittedName>
        <fullName evidence="2">Uncharacterized protein</fullName>
    </submittedName>
</protein>
<accession>A0A835TPR6</accession>
<dbReference type="AlphaFoldDB" id="A0A835TPR6"/>
<dbReference type="EMBL" id="JAEHOD010000032">
    <property type="protein sequence ID" value="KAG2443061.1"/>
    <property type="molecule type" value="Genomic_DNA"/>
</dbReference>
<dbReference type="OrthoDB" id="554977at2759"/>
<dbReference type="Proteomes" id="UP000613740">
    <property type="component" value="Unassembled WGS sequence"/>
</dbReference>
<feature type="compositionally biased region" description="Basic residues" evidence="1">
    <location>
        <begin position="163"/>
        <end position="173"/>
    </location>
</feature>
<gene>
    <name evidence="2" type="ORF">HYH02_009476</name>
</gene>
<comment type="caution">
    <text evidence="2">The sequence shown here is derived from an EMBL/GenBank/DDBJ whole genome shotgun (WGS) entry which is preliminary data.</text>
</comment>
<proteinExistence type="predicted"/>
<organism evidence="2 3">
    <name type="scientific">Chlamydomonas schloesseri</name>
    <dbReference type="NCBI Taxonomy" id="2026947"/>
    <lineage>
        <taxon>Eukaryota</taxon>
        <taxon>Viridiplantae</taxon>
        <taxon>Chlorophyta</taxon>
        <taxon>core chlorophytes</taxon>
        <taxon>Chlorophyceae</taxon>
        <taxon>CS clade</taxon>
        <taxon>Chlamydomonadales</taxon>
        <taxon>Chlamydomonadaceae</taxon>
        <taxon>Chlamydomonas</taxon>
    </lineage>
</organism>
<feature type="compositionally biased region" description="Gly residues" evidence="1">
    <location>
        <begin position="174"/>
        <end position="184"/>
    </location>
</feature>
<feature type="region of interest" description="Disordered" evidence="1">
    <location>
        <begin position="21"/>
        <end position="56"/>
    </location>
</feature>
<name>A0A835TPR6_9CHLO</name>
<feature type="region of interest" description="Disordered" evidence="1">
    <location>
        <begin position="494"/>
        <end position="519"/>
    </location>
</feature>
<sequence length="519" mass="57131">MFKRGAQGLPLSVQHRLGLANSGHAGPLPWELDSDSEVDDEYLDEGESEDEDEDVDPEQVAAFEREVEALLARLLPNARTAWRPPLLPSRPSQSYVFVRCPVEHCFCNCLVDMDKGVRALGQTLTAAGWAAADLPAGPVRDVLTRPCPSATAGRATKPASGKGRGRSSSKGRKGGGGSKGAAGGAVEGREYVSWTDLPRYAQMAIHNKGRWCWFSGGGDAEGGAYGSLCAHLVWEHEDVGPELLRRLMVPGGQEQAAYKGTPPANWWGTSYTMETLVAPDHPRVLEFAEELERLVDENWLWTAERKWSDDGAIVFGRNNDVQLRCPCKSCDVVTLIRMEQAYDSFKVALRAAVKADEMPWGPLRDAMVNEEGVRGKTCYHGWRNLPRHAQLGFIRAARWRWFDENGFARDPYHGLRDHIRREHAADAEADQLKTMLLDRRGEEVEDAPENPARRKGRELMEFLDAQLEALSKRRRTDPLPAWLAPVAVAGGMGAADTAAAKPARGRGAAGRPAASGRRR</sequence>
<feature type="region of interest" description="Disordered" evidence="1">
    <location>
        <begin position="143"/>
        <end position="184"/>
    </location>
</feature>
<evidence type="ECO:0000313" key="2">
    <source>
        <dbReference type="EMBL" id="KAG2443061.1"/>
    </source>
</evidence>
<feature type="compositionally biased region" description="Acidic residues" evidence="1">
    <location>
        <begin position="32"/>
        <end position="56"/>
    </location>
</feature>
<evidence type="ECO:0000256" key="1">
    <source>
        <dbReference type="SAM" id="MobiDB-lite"/>
    </source>
</evidence>
<evidence type="ECO:0000313" key="3">
    <source>
        <dbReference type="Proteomes" id="UP000613740"/>
    </source>
</evidence>
<keyword evidence="3" id="KW-1185">Reference proteome</keyword>
<reference evidence="2" key="1">
    <citation type="journal article" date="2020" name="bioRxiv">
        <title>Comparative genomics of Chlamydomonas.</title>
        <authorList>
            <person name="Craig R.J."/>
            <person name="Hasan A.R."/>
            <person name="Ness R.W."/>
            <person name="Keightley P.D."/>
        </authorList>
    </citation>
    <scope>NUCLEOTIDE SEQUENCE</scope>
    <source>
        <strain evidence="2">CCAP 11/173</strain>
    </source>
</reference>